<comment type="subcellular location">
    <subcellularLocation>
        <location evidence="1">Cell membrane</location>
        <topology evidence="1">Multi-pass membrane protein</topology>
    </subcellularLocation>
</comment>
<feature type="transmembrane region" description="Helical" evidence="6">
    <location>
        <begin position="102"/>
        <end position="123"/>
    </location>
</feature>
<dbReference type="PIRSF" id="PIRSF006483">
    <property type="entry name" value="Membrane_protein_YitT"/>
    <property type="match status" value="1"/>
</dbReference>
<keyword evidence="2" id="KW-1003">Cell membrane</keyword>
<evidence type="ECO:0000256" key="2">
    <source>
        <dbReference type="ARBA" id="ARBA00022475"/>
    </source>
</evidence>
<keyword evidence="9" id="KW-1185">Reference proteome</keyword>
<evidence type="ECO:0000256" key="1">
    <source>
        <dbReference type="ARBA" id="ARBA00004651"/>
    </source>
</evidence>
<reference evidence="8 9" key="1">
    <citation type="journal article" date="2019" name="Int. J. Syst. Evol. Microbiol.">
        <title>The Global Catalogue of Microorganisms (GCM) 10K type strain sequencing project: providing services to taxonomists for standard genome sequencing and annotation.</title>
        <authorList>
            <consortium name="The Broad Institute Genomics Platform"/>
            <consortium name="The Broad Institute Genome Sequencing Center for Infectious Disease"/>
            <person name="Wu L."/>
            <person name="Ma J."/>
        </authorList>
    </citation>
    <scope>NUCLEOTIDE SEQUENCE [LARGE SCALE GENOMIC DNA]</scope>
    <source>
        <strain evidence="8 9">JCM 1405</strain>
    </source>
</reference>
<dbReference type="Gene3D" id="3.30.70.120">
    <property type="match status" value="1"/>
</dbReference>
<dbReference type="PANTHER" id="PTHR33545">
    <property type="entry name" value="UPF0750 MEMBRANE PROTEIN YITT-RELATED"/>
    <property type="match status" value="1"/>
</dbReference>
<protein>
    <submittedName>
        <fullName evidence="8">YitT family protein</fullName>
    </submittedName>
</protein>
<organism evidence="8 9">
    <name type="scientific">Clostridium malenominatum</name>
    <dbReference type="NCBI Taxonomy" id="1539"/>
    <lineage>
        <taxon>Bacteria</taxon>
        <taxon>Bacillati</taxon>
        <taxon>Bacillota</taxon>
        <taxon>Clostridia</taxon>
        <taxon>Eubacteriales</taxon>
        <taxon>Clostridiaceae</taxon>
        <taxon>Clostridium</taxon>
    </lineage>
</organism>
<keyword evidence="3 6" id="KW-0812">Transmembrane</keyword>
<feature type="transmembrane region" description="Helical" evidence="6">
    <location>
        <begin position="78"/>
        <end position="96"/>
    </location>
</feature>
<name>A0ABN1IL41_9CLOT</name>
<evidence type="ECO:0000256" key="6">
    <source>
        <dbReference type="SAM" id="Phobius"/>
    </source>
</evidence>
<dbReference type="InterPro" id="IPR051461">
    <property type="entry name" value="UPF0750_membrane"/>
</dbReference>
<accession>A0ABN1IL41</accession>
<dbReference type="PANTHER" id="PTHR33545:SF9">
    <property type="entry name" value="UPF0750 MEMBRANE PROTEIN YITE"/>
    <property type="match status" value="1"/>
</dbReference>
<feature type="domain" description="DUF2179" evidence="7">
    <location>
        <begin position="220"/>
        <end position="274"/>
    </location>
</feature>
<sequence length="284" mass="31278">MRAFKEYFFITIGVFLVALSTNLLLAPNKIAAGGVIGIAIIINNIFPFLSIGLLSLIMNGILFIIAFTFIGSKFGGKTIYASVSLSFFLWLIDHLFKSVEPITNNLFLAFTFGTIISGIGMGITFNQNASTGGTDIIAKIASKFINIPIGKSLLAVDFIITVFSAISFGIEIGMYSLLSVMFNGFVIDFMIEGLNICKQIMVISHEKDKISKFIIDELGRGCTFINGIGAYTGKETFILYTVLSRREFIRLKEYIKEVDKRAFITVSDVHEVLGEGFKDITGEE</sequence>
<evidence type="ECO:0000256" key="4">
    <source>
        <dbReference type="ARBA" id="ARBA00022989"/>
    </source>
</evidence>
<dbReference type="EMBL" id="BAAACF010000001">
    <property type="protein sequence ID" value="GAA0716567.1"/>
    <property type="molecule type" value="Genomic_DNA"/>
</dbReference>
<dbReference type="Pfam" id="PF02588">
    <property type="entry name" value="YitT_membrane"/>
    <property type="match status" value="1"/>
</dbReference>
<feature type="transmembrane region" description="Helical" evidence="6">
    <location>
        <begin position="7"/>
        <end position="25"/>
    </location>
</feature>
<comment type="caution">
    <text evidence="8">The sequence shown here is derived from an EMBL/GenBank/DDBJ whole genome shotgun (WGS) entry which is preliminary data.</text>
</comment>
<gene>
    <name evidence="8" type="ORF">GCM10008905_01210</name>
</gene>
<evidence type="ECO:0000256" key="5">
    <source>
        <dbReference type="ARBA" id="ARBA00023136"/>
    </source>
</evidence>
<evidence type="ECO:0000313" key="9">
    <source>
        <dbReference type="Proteomes" id="UP001500339"/>
    </source>
</evidence>
<dbReference type="RefSeq" id="WP_343765353.1">
    <property type="nucleotide sequence ID" value="NZ_BAAACF010000001.1"/>
</dbReference>
<keyword evidence="4 6" id="KW-1133">Transmembrane helix</keyword>
<dbReference type="InterPro" id="IPR015867">
    <property type="entry name" value="N-reg_PII/ATP_PRibTrfase_C"/>
</dbReference>
<proteinExistence type="predicted"/>
<dbReference type="InterPro" id="IPR019264">
    <property type="entry name" value="DUF2179"/>
</dbReference>
<evidence type="ECO:0000256" key="3">
    <source>
        <dbReference type="ARBA" id="ARBA00022692"/>
    </source>
</evidence>
<dbReference type="CDD" id="cd16380">
    <property type="entry name" value="YitT_C"/>
    <property type="match status" value="1"/>
</dbReference>
<evidence type="ECO:0000259" key="7">
    <source>
        <dbReference type="Pfam" id="PF10035"/>
    </source>
</evidence>
<dbReference type="Proteomes" id="UP001500339">
    <property type="component" value="Unassembled WGS sequence"/>
</dbReference>
<evidence type="ECO:0000313" key="8">
    <source>
        <dbReference type="EMBL" id="GAA0716567.1"/>
    </source>
</evidence>
<dbReference type="Pfam" id="PF10035">
    <property type="entry name" value="DUF2179"/>
    <property type="match status" value="1"/>
</dbReference>
<dbReference type="InterPro" id="IPR003740">
    <property type="entry name" value="YitT"/>
</dbReference>
<keyword evidence="5 6" id="KW-0472">Membrane</keyword>
<feature type="transmembrane region" description="Helical" evidence="6">
    <location>
        <begin position="45"/>
        <end position="71"/>
    </location>
</feature>